<organism evidence="1 2">
    <name type="scientific">Araneus ventricosus</name>
    <name type="common">Orbweaver spider</name>
    <name type="synonym">Epeira ventricosa</name>
    <dbReference type="NCBI Taxonomy" id="182803"/>
    <lineage>
        <taxon>Eukaryota</taxon>
        <taxon>Metazoa</taxon>
        <taxon>Ecdysozoa</taxon>
        <taxon>Arthropoda</taxon>
        <taxon>Chelicerata</taxon>
        <taxon>Arachnida</taxon>
        <taxon>Araneae</taxon>
        <taxon>Araneomorphae</taxon>
        <taxon>Entelegynae</taxon>
        <taxon>Araneoidea</taxon>
        <taxon>Araneidae</taxon>
        <taxon>Araneus</taxon>
    </lineage>
</organism>
<accession>A0A4Y2DTK1</accession>
<reference evidence="1 2" key="1">
    <citation type="journal article" date="2019" name="Sci. Rep.">
        <title>Orb-weaving spider Araneus ventricosus genome elucidates the spidroin gene catalogue.</title>
        <authorList>
            <person name="Kono N."/>
            <person name="Nakamura H."/>
            <person name="Ohtoshi R."/>
            <person name="Moran D.A.P."/>
            <person name="Shinohara A."/>
            <person name="Yoshida Y."/>
            <person name="Fujiwara M."/>
            <person name="Mori M."/>
            <person name="Tomita M."/>
            <person name="Arakawa K."/>
        </authorList>
    </citation>
    <scope>NUCLEOTIDE SEQUENCE [LARGE SCALE GENOMIC DNA]</scope>
</reference>
<dbReference type="GO" id="GO:0003676">
    <property type="term" value="F:nucleic acid binding"/>
    <property type="evidence" value="ECO:0007669"/>
    <property type="project" value="InterPro"/>
</dbReference>
<name>A0A4Y2DTK1_ARAVE</name>
<proteinExistence type="predicted"/>
<keyword evidence="2" id="KW-1185">Reference proteome</keyword>
<dbReference type="OrthoDB" id="25402at2759"/>
<evidence type="ECO:0000313" key="2">
    <source>
        <dbReference type="Proteomes" id="UP000499080"/>
    </source>
</evidence>
<sequence>MGAEGPHADHKTAMAICIEGFCSWTIMQRPRTARDTKEHIRHLGWERLDHPAYRPDLAPSDRSSPFSCIEVSTVVTSLPKQ</sequence>
<comment type="caution">
    <text evidence="1">The sequence shown here is derived from an EMBL/GenBank/DDBJ whole genome shotgun (WGS) entry which is preliminary data.</text>
</comment>
<evidence type="ECO:0000313" key="1">
    <source>
        <dbReference type="EMBL" id="GBM20182.1"/>
    </source>
</evidence>
<evidence type="ECO:0008006" key="3">
    <source>
        <dbReference type="Google" id="ProtNLM"/>
    </source>
</evidence>
<dbReference type="EMBL" id="BGPR01000438">
    <property type="protein sequence ID" value="GBM20182.1"/>
    <property type="molecule type" value="Genomic_DNA"/>
</dbReference>
<gene>
    <name evidence="1" type="ORF">AVEN_5699_1</name>
</gene>
<dbReference type="AlphaFoldDB" id="A0A4Y2DTK1"/>
<protein>
    <recommendedName>
        <fullName evidence="3">Tc1-like transposase DDE domain-containing protein</fullName>
    </recommendedName>
</protein>
<dbReference type="Proteomes" id="UP000499080">
    <property type="component" value="Unassembled WGS sequence"/>
</dbReference>
<dbReference type="InterPro" id="IPR036397">
    <property type="entry name" value="RNaseH_sf"/>
</dbReference>
<dbReference type="Gene3D" id="3.30.420.10">
    <property type="entry name" value="Ribonuclease H-like superfamily/Ribonuclease H"/>
    <property type="match status" value="1"/>
</dbReference>